<organism evidence="1 2">
    <name type="scientific">Lederbergia citrisecunda</name>
    <dbReference type="NCBI Taxonomy" id="2833583"/>
    <lineage>
        <taxon>Bacteria</taxon>
        <taxon>Bacillati</taxon>
        <taxon>Bacillota</taxon>
        <taxon>Bacilli</taxon>
        <taxon>Bacillales</taxon>
        <taxon>Bacillaceae</taxon>
        <taxon>Lederbergia</taxon>
    </lineage>
</organism>
<sequence length="77" mass="9402">MSCHVFQHEGYQQKMPMSFVLYQDVKVTTSYIHFVSLLHASMTQQQLYYDFVNGQLILYWYSLTFLYRKFNWNARSE</sequence>
<evidence type="ECO:0000313" key="1">
    <source>
        <dbReference type="EMBL" id="MBS4201854.1"/>
    </source>
</evidence>
<protein>
    <submittedName>
        <fullName evidence="1">Uncharacterized protein</fullName>
    </submittedName>
</protein>
<gene>
    <name evidence="1" type="ORF">KHA93_19805</name>
</gene>
<reference evidence="1 2" key="1">
    <citation type="submission" date="2021-05" db="EMBL/GenBank/DDBJ databases">
        <title>Novel Bacillus species.</title>
        <authorList>
            <person name="Liu G."/>
        </authorList>
    </citation>
    <scope>NUCLEOTIDE SEQUENCE [LARGE SCALE GENOMIC DNA]</scope>
    <source>
        <strain evidence="1 2">FJAT-49732</strain>
    </source>
</reference>
<dbReference type="RefSeq" id="WP_213112285.1">
    <property type="nucleotide sequence ID" value="NZ_JAGYPJ010000001.1"/>
</dbReference>
<comment type="caution">
    <text evidence="1">The sequence shown here is derived from an EMBL/GenBank/DDBJ whole genome shotgun (WGS) entry which is preliminary data.</text>
</comment>
<accession>A0A942TU90</accession>
<dbReference type="AlphaFoldDB" id="A0A942TU90"/>
<proteinExistence type="predicted"/>
<keyword evidence="2" id="KW-1185">Reference proteome</keyword>
<evidence type="ECO:0000313" key="2">
    <source>
        <dbReference type="Proteomes" id="UP000682713"/>
    </source>
</evidence>
<dbReference type="EMBL" id="JAGYPJ010000001">
    <property type="protein sequence ID" value="MBS4201854.1"/>
    <property type="molecule type" value="Genomic_DNA"/>
</dbReference>
<dbReference type="Proteomes" id="UP000682713">
    <property type="component" value="Unassembled WGS sequence"/>
</dbReference>
<name>A0A942TU90_9BACI</name>